<dbReference type="Pfam" id="PF10977">
    <property type="entry name" value="DUF2797"/>
    <property type="match status" value="1"/>
</dbReference>
<dbReference type="Proteomes" id="UP001147830">
    <property type="component" value="Unassembled WGS sequence"/>
</dbReference>
<accession>A0A9X2WIU5</accession>
<name>A0A9X2WIU5_9GAMM</name>
<evidence type="ECO:0000313" key="2">
    <source>
        <dbReference type="Proteomes" id="UP001147830"/>
    </source>
</evidence>
<dbReference type="AlphaFoldDB" id="A0A9X2WIU5"/>
<reference evidence="1" key="1">
    <citation type="journal article" date="2022" name="Front. Microbiol.">
        <title>Genome-based taxonomic rearrangement of Oceanobacter-related bacteria including the description of Thalassolituus hydrocarbonoclasticus sp. nov. and Thalassolituus pacificus sp. nov. and emended description of the genus Thalassolituus.</title>
        <authorList>
            <person name="Dong C."/>
            <person name="Wei L."/>
            <person name="Wang J."/>
            <person name="Lai Q."/>
            <person name="Huang Z."/>
            <person name="Shao Z."/>
        </authorList>
    </citation>
    <scope>NUCLEOTIDE SEQUENCE</scope>
    <source>
        <strain evidence="1">59MF3M-4</strain>
    </source>
</reference>
<reference evidence="1" key="2">
    <citation type="submission" date="2022-08" db="EMBL/GenBank/DDBJ databases">
        <authorList>
            <person name="Dong C."/>
        </authorList>
    </citation>
    <scope>NUCLEOTIDE SEQUENCE</scope>
    <source>
        <strain evidence="1">59MF3M-4</strain>
    </source>
</reference>
<comment type="caution">
    <text evidence="1">The sequence shown here is derived from an EMBL/GenBank/DDBJ whole genome shotgun (WGS) entry which is preliminary data.</text>
</comment>
<dbReference type="RefSeq" id="WP_260977860.1">
    <property type="nucleotide sequence ID" value="NZ_JAOANI010000031.1"/>
</dbReference>
<sequence length="281" mass="31359">MTQVLASGLLSKMALQPGSSNSEVQYQLVLGDQRVDLNPLIGRHIEMTYSGAIHCSHCGRRTKTSFSQGYCYPCFTTLAQCDSCMMSPEKCHFAAGTCREPEWAEQVCFNDHIVYLANSSGLKVGITRATQMPVRWLDQGAAQALPIARVKNRRLSGLVEDLLRSQVADKTNWRTLLKGPAAELDLALERDRLLNEFAQPLAEIEQREGVGSVQLLNDADVWQFDYPVTQYPTKISSFNFDKHPQVSGRLLGLKGQYLILDGGVINLRKFSSYHISFALKD</sequence>
<gene>
    <name evidence="1" type="ORF">NYR02_18540</name>
</gene>
<dbReference type="InterPro" id="IPR021246">
    <property type="entry name" value="DUF2797"/>
</dbReference>
<dbReference type="EMBL" id="JAOANI010000031">
    <property type="protein sequence ID" value="MCT7361028.1"/>
    <property type="molecule type" value="Genomic_DNA"/>
</dbReference>
<organism evidence="1 2">
    <name type="scientific">Thalassolituus pacificus</name>
    <dbReference type="NCBI Taxonomy" id="2975440"/>
    <lineage>
        <taxon>Bacteria</taxon>
        <taxon>Pseudomonadati</taxon>
        <taxon>Pseudomonadota</taxon>
        <taxon>Gammaproteobacteria</taxon>
        <taxon>Oceanospirillales</taxon>
        <taxon>Oceanospirillaceae</taxon>
        <taxon>Thalassolituus</taxon>
    </lineage>
</organism>
<evidence type="ECO:0000313" key="1">
    <source>
        <dbReference type="EMBL" id="MCT7361028.1"/>
    </source>
</evidence>
<protein>
    <submittedName>
        <fullName evidence="1">DUF2797 domain-containing protein</fullName>
    </submittedName>
</protein>
<keyword evidence="2" id="KW-1185">Reference proteome</keyword>
<proteinExistence type="predicted"/>